<protein>
    <recommendedName>
        <fullName evidence="7">C2H2-type domain-containing protein</fullName>
    </recommendedName>
</protein>
<evidence type="ECO:0000256" key="6">
    <source>
        <dbReference type="SAM" id="MobiDB-lite"/>
    </source>
</evidence>
<dbReference type="AlphaFoldDB" id="A0A226ESQ6"/>
<gene>
    <name evidence="8" type="ORF">Fcan01_05477</name>
</gene>
<dbReference type="PANTHER" id="PTHR24379">
    <property type="entry name" value="KRAB AND ZINC FINGER DOMAIN-CONTAINING"/>
    <property type="match status" value="1"/>
</dbReference>
<feature type="compositionally biased region" description="Basic and acidic residues" evidence="6">
    <location>
        <begin position="55"/>
        <end position="64"/>
    </location>
</feature>
<feature type="compositionally biased region" description="Low complexity" evidence="6">
    <location>
        <begin position="116"/>
        <end position="127"/>
    </location>
</feature>
<dbReference type="PROSITE" id="PS00028">
    <property type="entry name" value="ZINC_FINGER_C2H2_1"/>
    <property type="match status" value="4"/>
</dbReference>
<feature type="domain" description="C2H2-type" evidence="7">
    <location>
        <begin position="433"/>
        <end position="456"/>
    </location>
</feature>
<feature type="compositionally biased region" description="Polar residues" evidence="6">
    <location>
        <begin position="276"/>
        <end position="285"/>
    </location>
</feature>
<proteinExistence type="predicted"/>
<dbReference type="SUPFAM" id="SSF57667">
    <property type="entry name" value="beta-beta-alpha zinc fingers"/>
    <property type="match status" value="3"/>
</dbReference>
<keyword evidence="2" id="KW-0677">Repeat</keyword>
<evidence type="ECO:0000256" key="3">
    <source>
        <dbReference type="ARBA" id="ARBA00022771"/>
    </source>
</evidence>
<keyword evidence="9" id="KW-1185">Reference proteome</keyword>
<dbReference type="GO" id="GO:0008270">
    <property type="term" value="F:zinc ion binding"/>
    <property type="evidence" value="ECO:0007669"/>
    <property type="project" value="UniProtKB-KW"/>
</dbReference>
<feature type="region of interest" description="Disordered" evidence="6">
    <location>
        <begin position="41"/>
        <end position="81"/>
    </location>
</feature>
<comment type="caution">
    <text evidence="8">The sequence shown here is derived from an EMBL/GenBank/DDBJ whole genome shotgun (WGS) entry which is preliminary data.</text>
</comment>
<evidence type="ECO:0000256" key="4">
    <source>
        <dbReference type="ARBA" id="ARBA00022833"/>
    </source>
</evidence>
<evidence type="ECO:0000313" key="9">
    <source>
        <dbReference type="Proteomes" id="UP000198287"/>
    </source>
</evidence>
<reference evidence="8 9" key="1">
    <citation type="submission" date="2015-12" db="EMBL/GenBank/DDBJ databases">
        <title>The genome of Folsomia candida.</title>
        <authorList>
            <person name="Faddeeva A."/>
            <person name="Derks M.F."/>
            <person name="Anvar Y."/>
            <person name="Smit S."/>
            <person name="Van Straalen N."/>
            <person name="Roelofs D."/>
        </authorList>
    </citation>
    <scope>NUCLEOTIDE SEQUENCE [LARGE SCALE GENOMIC DNA]</scope>
    <source>
        <strain evidence="8 9">VU population</strain>
        <tissue evidence="8">Whole body</tissue>
    </source>
</reference>
<evidence type="ECO:0000256" key="5">
    <source>
        <dbReference type="PROSITE-ProRule" id="PRU00042"/>
    </source>
</evidence>
<accession>A0A226ESQ6</accession>
<evidence type="ECO:0000313" key="8">
    <source>
        <dbReference type="EMBL" id="OXA60632.1"/>
    </source>
</evidence>
<evidence type="ECO:0000256" key="2">
    <source>
        <dbReference type="ARBA" id="ARBA00022737"/>
    </source>
</evidence>
<feature type="region of interest" description="Disordered" evidence="6">
    <location>
        <begin position="113"/>
        <end position="158"/>
    </location>
</feature>
<dbReference type="OrthoDB" id="9439903at2759"/>
<dbReference type="SMART" id="SM00355">
    <property type="entry name" value="ZnF_C2H2"/>
    <property type="match status" value="6"/>
</dbReference>
<keyword evidence="1" id="KW-0479">Metal-binding</keyword>
<dbReference type="EMBL" id="LNIX01000002">
    <property type="protein sequence ID" value="OXA60632.1"/>
    <property type="molecule type" value="Genomic_DNA"/>
</dbReference>
<feature type="region of interest" description="Disordered" evidence="6">
    <location>
        <begin position="273"/>
        <end position="326"/>
    </location>
</feature>
<organism evidence="8 9">
    <name type="scientific">Folsomia candida</name>
    <name type="common">Springtail</name>
    <dbReference type="NCBI Taxonomy" id="158441"/>
    <lineage>
        <taxon>Eukaryota</taxon>
        <taxon>Metazoa</taxon>
        <taxon>Ecdysozoa</taxon>
        <taxon>Arthropoda</taxon>
        <taxon>Hexapoda</taxon>
        <taxon>Collembola</taxon>
        <taxon>Entomobryomorpha</taxon>
        <taxon>Isotomoidea</taxon>
        <taxon>Isotomidae</taxon>
        <taxon>Proisotominae</taxon>
        <taxon>Folsomia</taxon>
    </lineage>
</organism>
<dbReference type="PANTHER" id="PTHR24379:SF121">
    <property type="entry name" value="C2H2-TYPE DOMAIN-CONTAINING PROTEIN"/>
    <property type="match status" value="1"/>
</dbReference>
<dbReference type="Proteomes" id="UP000198287">
    <property type="component" value="Unassembled WGS sequence"/>
</dbReference>
<name>A0A226ESQ6_FOLCA</name>
<feature type="compositionally biased region" description="Polar residues" evidence="6">
    <location>
        <begin position="138"/>
        <end position="158"/>
    </location>
</feature>
<evidence type="ECO:0000259" key="7">
    <source>
        <dbReference type="PROSITE" id="PS50157"/>
    </source>
</evidence>
<evidence type="ECO:0000256" key="1">
    <source>
        <dbReference type="ARBA" id="ARBA00022723"/>
    </source>
</evidence>
<keyword evidence="3 5" id="KW-0863">Zinc-finger</keyword>
<feature type="compositionally biased region" description="Acidic residues" evidence="6">
    <location>
        <begin position="299"/>
        <end position="317"/>
    </location>
</feature>
<feature type="domain" description="C2H2-type" evidence="7">
    <location>
        <begin position="198"/>
        <end position="221"/>
    </location>
</feature>
<dbReference type="InterPro" id="IPR036236">
    <property type="entry name" value="Znf_C2H2_sf"/>
</dbReference>
<keyword evidence="4" id="KW-0862">Zinc</keyword>
<dbReference type="InterPro" id="IPR013087">
    <property type="entry name" value="Znf_C2H2_type"/>
</dbReference>
<feature type="domain" description="C2H2-type" evidence="7">
    <location>
        <begin position="377"/>
        <end position="404"/>
    </location>
</feature>
<dbReference type="Pfam" id="PF00096">
    <property type="entry name" value="zf-C2H2"/>
    <property type="match status" value="2"/>
</dbReference>
<dbReference type="Gene3D" id="3.30.160.60">
    <property type="entry name" value="Classic Zinc Finger"/>
    <property type="match status" value="3"/>
</dbReference>
<feature type="domain" description="C2H2-type" evidence="7">
    <location>
        <begin position="168"/>
        <end position="195"/>
    </location>
</feature>
<dbReference type="PROSITE" id="PS50157">
    <property type="entry name" value="ZINC_FINGER_C2H2_2"/>
    <property type="match status" value="4"/>
</dbReference>
<sequence length="463" mass="52968">MRMEEDGEGCFCTWHCSCKVLLGKRQFPEYLKLKEYQDFIKGPQTPQQSSSSSGSEKRQNRSDGTELVQANPKNIKDINKSDVPNCDLKLRTANCNSHLNEKNPNLLQEIASSDLSSSNNQQKSTNSEVYDVKEQTSENDMNGNSLNTTRSPASSTSGYNCRNRSRFFKCPTCRKAFGQLSSLQWHEKEHVLESSKHFQCEDCGKLYSTKASYERHLKNYHPSCLLCRKSMSLKEVENQPDEETGFNNINVCKKCRKIDAPVIIRRRSTAGESEFKIQSSATNGNGYAHPGQVSNEQCSNDEEGGAGEEDNHDDESENIYGTGDSTRHEEYDKPITFLQGINNPCDESILFCDYCGAMFDCSDDFLPHYNEHGKSEFECRYCLLPFSDSAQVMKHENTHQKERPFPCLMCPILFKSYHQREFHEMVHRNENCLLCSICGQAFTHHDRLKLHNQNIHHIHLELT</sequence>